<dbReference type="InterPro" id="IPR009072">
    <property type="entry name" value="Histone-fold"/>
</dbReference>
<evidence type="ECO:0000256" key="4">
    <source>
        <dbReference type="ARBA" id="ARBA00023159"/>
    </source>
</evidence>
<reference evidence="14" key="1">
    <citation type="journal article" date="2016" name="Proc. Natl. Acad. Sci. U.S.A.">
        <title>Chromosome-level assembly of Arabidopsis thaliana Ler reveals the extent of translocation and inversion polymorphisms.</title>
        <authorList>
            <person name="Zapata L."/>
            <person name="Ding J."/>
            <person name="Willing E.M."/>
            <person name="Hartwig B."/>
            <person name="Bezdan D."/>
            <person name="Jiao W.B."/>
            <person name="Patel V."/>
            <person name="Velikkakam James G."/>
            <person name="Koornneef M."/>
            <person name="Ossowski S."/>
            <person name="Schneeberger K."/>
        </authorList>
    </citation>
    <scope>NUCLEOTIDE SEQUENCE [LARGE SCALE GENOMIC DNA]</scope>
    <source>
        <strain evidence="14">cv. Landsberg erecta</strain>
    </source>
</reference>
<proteinExistence type="inferred from homology"/>
<keyword evidence="4" id="KW-0010">Activator</keyword>
<comment type="function">
    <text evidence="9">Stimulates the transcription of various genes by recognizing and binding to a CCAAT motif in promoters.</text>
</comment>
<dbReference type="Proteomes" id="UP000078284">
    <property type="component" value="Chromosome 5"/>
</dbReference>
<feature type="domain" description="Transcription factor CBF/NF-Y/archaeal histone" evidence="11">
    <location>
        <begin position="36"/>
        <end position="99"/>
    </location>
</feature>
<dbReference type="GO" id="GO:0005634">
    <property type="term" value="C:nucleus"/>
    <property type="evidence" value="ECO:0007669"/>
    <property type="project" value="UniProtKB-SubCell"/>
</dbReference>
<dbReference type="PANTHER" id="PTHR10252">
    <property type="entry name" value="HISTONE-LIKE TRANSCRIPTION FACTOR CCAAT-RELATED"/>
    <property type="match status" value="1"/>
</dbReference>
<keyword evidence="3" id="KW-0238">DNA-binding</keyword>
<evidence type="ECO:0000313" key="12">
    <source>
        <dbReference type="EMBL" id="OAO96046.1"/>
    </source>
</evidence>
<name>A0A178UPS8_ARATH</name>
<comment type="similarity">
    <text evidence="8">Belongs to the NFYC/HAP5 subunit family.</text>
</comment>
<dbReference type="FunFam" id="1.10.20.10:FF:000062">
    <property type="entry name" value="Nuclear transcription factor Y subunit C"/>
    <property type="match status" value="1"/>
</dbReference>
<dbReference type="InterPro" id="IPR050568">
    <property type="entry name" value="Transcr_DNA_Rep_Reg"/>
</dbReference>
<evidence type="ECO:0000256" key="1">
    <source>
        <dbReference type="ARBA" id="ARBA00004123"/>
    </source>
</evidence>
<evidence type="ECO:0000256" key="9">
    <source>
        <dbReference type="ARBA" id="ARBA00059992"/>
    </source>
</evidence>
<dbReference type="SUPFAM" id="SSF47113">
    <property type="entry name" value="Histone-fold"/>
    <property type="match status" value="1"/>
</dbReference>
<evidence type="ECO:0000313" key="14">
    <source>
        <dbReference type="Proteomes" id="UP000078284"/>
    </source>
</evidence>
<reference evidence="12" key="2">
    <citation type="submission" date="2016-03" db="EMBL/GenBank/DDBJ databases">
        <title>Full-length assembly of Arabidopsis thaliana Ler reveals the complement of translocations and inversions.</title>
        <authorList>
            <person name="Zapata L."/>
            <person name="Schneeberger K."/>
            <person name="Ossowski S."/>
        </authorList>
    </citation>
    <scope>NUCLEOTIDE SEQUENCE [LARGE SCALE GENOMIC DNA]</scope>
    <source>
        <tissue evidence="12">Leaf</tissue>
    </source>
</reference>
<dbReference type="Proteomes" id="UP000426265">
    <property type="component" value="Unassembled WGS sequence"/>
</dbReference>
<sequence>MENNNNNHQQPPKDNEQLKSFWSKEMEGDLNVKNHEFPISRIKRIMKFDPDVSMIAAEAPNLLSKACEMFVMDLTMRSWLHAQESNRLTIRKSDVDAVVSQTVIFDFLRDDVPKDEGEPVVAAADPVDDVADHVAVPDLNNEELPPGTVIGTPVCYGLGIHAPHPQMPGAWTEEDATGANGGNGGN</sequence>
<keyword evidence="5" id="KW-0804">Transcription</keyword>
<dbReference type="ExpressionAtlas" id="A0A178UPS8">
    <property type="expression patterns" value="baseline"/>
</dbReference>
<evidence type="ECO:0000256" key="8">
    <source>
        <dbReference type="ARBA" id="ARBA00038129"/>
    </source>
</evidence>
<comment type="subcellular location">
    <subcellularLocation>
        <location evidence="1">Nucleus</location>
    </subcellularLocation>
</comment>
<evidence type="ECO:0000313" key="15">
    <source>
        <dbReference type="Proteomes" id="UP000426265"/>
    </source>
</evidence>
<accession>A0A178UPS8</accession>
<evidence type="ECO:0000259" key="11">
    <source>
        <dbReference type="Pfam" id="PF00808"/>
    </source>
</evidence>
<keyword evidence="6" id="KW-0539">Nucleus</keyword>
<evidence type="ECO:0000256" key="10">
    <source>
        <dbReference type="SAM" id="MobiDB-lite"/>
    </source>
</evidence>
<evidence type="ECO:0000256" key="6">
    <source>
        <dbReference type="ARBA" id="ARBA00023242"/>
    </source>
</evidence>
<reference evidence="13 15" key="3">
    <citation type="submission" date="2019-11" db="EMBL/GenBank/DDBJ databases">
        <authorList>
            <person name="Jiao W.-B."/>
            <person name="Schneeberger K."/>
        </authorList>
    </citation>
    <scope>NUCLEOTIDE SEQUENCE [LARGE SCALE GENOMIC DNA]</scope>
    <source>
        <strain evidence="15">cv. An-1</strain>
    </source>
</reference>
<dbReference type="InterPro" id="IPR003958">
    <property type="entry name" value="CBFA_NFYB_domain"/>
</dbReference>
<evidence type="ECO:0000256" key="3">
    <source>
        <dbReference type="ARBA" id="ARBA00023125"/>
    </source>
</evidence>
<comment type="subunit">
    <text evidence="7">Heterotrimeric transcription factor composed of three components, NF-YA, NF-YB and NF-YC. NF-YB and NF-YC must interact and dimerize for NF-YA association and DNA binding.</text>
</comment>
<dbReference type="EMBL" id="LUHQ01000005">
    <property type="protein sequence ID" value="OAO96046.1"/>
    <property type="molecule type" value="Genomic_DNA"/>
</dbReference>
<protein>
    <submittedName>
        <fullName evidence="12">NF-YC5</fullName>
    </submittedName>
</protein>
<keyword evidence="2" id="KW-0805">Transcription regulation</keyword>
<evidence type="ECO:0000256" key="2">
    <source>
        <dbReference type="ARBA" id="ARBA00023015"/>
    </source>
</evidence>
<evidence type="ECO:0000256" key="5">
    <source>
        <dbReference type="ARBA" id="ARBA00023163"/>
    </source>
</evidence>
<gene>
    <name evidence="12" type="ordered locus">AXX17_At5g49410</name>
    <name evidence="13" type="ORF">AN1_LOCUS25306</name>
</gene>
<dbReference type="PANTHER" id="PTHR10252:SF133">
    <property type="entry name" value="NUCLEAR TRANSCRIPTION FACTOR Y SUBUNIT C-1-RELATED"/>
    <property type="match status" value="1"/>
</dbReference>
<evidence type="ECO:0000313" key="13">
    <source>
        <dbReference type="EMBL" id="VYS69921.1"/>
    </source>
</evidence>
<dbReference type="AlphaFoldDB" id="A0A178UPS8"/>
<evidence type="ECO:0000256" key="7">
    <source>
        <dbReference type="ARBA" id="ARBA00025911"/>
    </source>
</evidence>
<dbReference type="Gene3D" id="1.10.20.10">
    <property type="entry name" value="Histone, subunit A"/>
    <property type="match status" value="1"/>
</dbReference>
<dbReference type="Pfam" id="PF00808">
    <property type="entry name" value="CBFD_NFYB_HMF"/>
    <property type="match status" value="1"/>
</dbReference>
<dbReference type="GO" id="GO:0003677">
    <property type="term" value="F:DNA binding"/>
    <property type="evidence" value="ECO:0007669"/>
    <property type="project" value="UniProtKB-KW"/>
</dbReference>
<feature type="region of interest" description="Disordered" evidence="10">
    <location>
        <begin position="166"/>
        <end position="186"/>
    </location>
</feature>
<dbReference type="GO" id="GO:0046982">
    <property type="term" value="F:protein heterodimerization activity"/>
    <property type="evidence" value="ECO:0007669"/>
    <property type="project" value="InterPro"/>
</dbReference>
<dbReference type="CDD" id="cd22908">
    <property type="entry name" value="HFD_NFYC-like"/>
    <property type="match status" value="1"/>
</dbReference>
<organism evidence="12 14">
    <name type="scientific">Arabidopsis thaliana</name>
    <name type="common">Mouse-ear cress</name>
    <dbReference type="NCBI Taxonomy" id="3702"/>
    <lineage>
        <taxon>Eukaryota</taxon>
        <taxon>Viridiplantae</taxon>
        <taxon>Streptophyta</taxon>
        <taxon>Embryophyta</taxon>
        <taxon>Tracheophyta</taxon>
        <taxon>Spermatophyta</taxon>
        <taxon>Magnoliopsida</taxon>
        <taxon>eudicotyledons</taxon>
        <taxon>Gunneridae</taxon>
        <taxon>Pentapetalae</taxon>
        <taxon>rosids</taxon>
        <taxon>malvids</taxon>
        <taxon>Brassicales</taxon>
        <taxon>Brassicaceae</taxon>
        <taxon>Camelineae</taxon>
        <taxon>Arabidopsis</taxon>
    </lineage>
</organism>
<dbReference type="EMBL" id="CACRSJ010000110">
    <property type="protein sequence ID" value="VYS69921.1"/>
    <property type="molecule type" value="Genomic_DNA"/>
</dbReference>